<dbReference type="Gene3D" id="1.10.1130.10">
    <property type="entry name" value="Flavocytochrome C3, Chain A"/>
    <property type="match status" value="1"/>
</dbReference>
<reference evidence="2" key="1">
    <citation type="submission" date="2018-06" db="EMBL/GenBank/DDBJ databases">
        <authorList>
            <person name="Zhirakovskaya E."/>
        </authorList>
    </citation>
    <scope>NUCLEOTIDE SEQUENCE</scope>
</reference>
<dbReference type="NCBIfam" id="TIGR01905">
    <property type="entry name" value="paired_CXXCH_1"/>
    <property type="match status" value="1"/>
</dbReference>
<dbReference type="SUPFAM" id="SSF48695">
    <property type="entry name" value="Multiheme cytochromes"/>
    <property type="match status" value="1"/>
</dbReference>
<dbReference type="InterPro" id="IPR010177">
    <property type="entry name" value="Paired_CXXCH_1"/>
</dbReference>
<protein>
    <recommendedName>
        <fullName evidence="1">Doubled CXXCH motif domain-containing protein</fullName>
    </recommendedName>
</protein>
<name>A0A3B1AZH0_9ZZZZ</name>
<evidence type="ECO:0000313" key="2">
    <source>
        <dbReference type="EMBL" id="VAX07211.1"/>
    </source>
</evidence>
<dbReference type="Pfam" id="PF09699">
    <property type="entry name" value="Paired_CXXCH_1"/>
    <property type="match status" value="1"/>
</dbReference>
<evidence type="ECO:0000259" key="1">
    <source>
        <dbReference type="Pfam" id="PF09699"/>
    </source>
</evidence>
<organism evidence="2">
    <name type="scientific">hydrothermal vent metagenome</name>
    <dbReference type="NCBI Taxonomy" id="652676"/>
    <lineage>
        <taxon>unclassified sequences</taxon>
        <taxon>metagenomes</taxon>
        <taxon>ecological metagenomes</taxon>
    </lineage>
</organism>
<dbReference type="AlphaFoldDB" id="A0A3B1AZH0"/>
<proteinExistence type="predicted"/>
<accession>A0A3B1AZH0</accession>
<gene>
    <name evidence="2" type="ORF">MNBD_GAMMA25-1618</name>
</gene>
<sequence length="122" mass="13209">MNIRILTIPTRVVAAILLAGISIVPAGAVGHNLCSDCHINANPTSLTAELIRPLPFLCQDCHIERTGRNEHVTDVIPSMIIPQDLPLLNGQLSCTTCHDPHASTSGQLRYPNGQLCITCHRK</sequence>
<feature type="domain" description="Doubled CXXCH motif" evidence="1">
    <location>
        <begin position="93"/>
        <end position="121"/>
    </location>
</feature>
<dbReference type="EMBL" id="UOFY01000014">
    <property type="protein sequence ID" value="VAX07211.1"/>
    <property type="molecule type" value="Genomic_DNA"/>
</dbReference>
<dbReference type="InterPro" id="IPR036280">
    <property type="entry name" value="Multihaem_cyt_sf"/>
</dbReference>